<evidence type="ECO:0000313" key="1">
    <source>
        <dbReference type="EMBL" id="QHU04079.1"/>
    </source>
</evidence>
<sequence length="201" mass="23660">METSISLGFNCLSAVKGVEMGSRKRKAEGYNTCPFDIGLTNYEGIMLCLKEDFKYFCDLTYLKVVPFPFSGGVFNKGDLAIYNTRYNFIFNHESPYGNLYSEEGWSGGINHFTENNFERFIERYNKRIDNFRNYMKESSKITFIISKMDFEVTELKNQITNCYPHLNFEIYSYLTEETGEVFYSYDKLMKYYNNNDNIVSM</sequence>
<name>A0A6C0JEP9_9ZZZZ</name>
<dbReference type="EMBL" id="MN740391">
    <property type="protein sequence ID" value="QHU04079.1"/>
    <property type="molecule type" value="Genomic_DNA"/>
</dbReference>
<protein>
    <submittedName>
        <fullName evidence="1">Uncharacterized protein</fullName>
    </submittedName>
</protein>
<accession>A0A6C0JEP9</accession>
<organism evidence="1">
    <name type="scientific">viral metagenome</name>
    <dbReference type="NCBI Taxonomy" id="1070528"/>
    <lineage>
        <taxon>unclassified sequences</taxon>
        <taxon>metagenomes</taxon>
        <taxon>organismal metagenomes</taxon>
    </lineage>
</organism>
<reference evidence="1" key="1">
    <citation type="journal article" date="2020" name="Nature">
        <title>Giant virus diversity and host interactions through global metagenomics.</title>
        <authorList>
            <person name="Schulz F."/>
            <person name="Roux S."/>
            <person name="Paez-Espino D."/>
            <person name="Jungbluth S."/>
            <person name="Walsh D.A."/>
            <person name="Denef V.J."/>
            <person name="McMahon K.D."/>
            <person name="Konstantinidis K.T."/>
            <person name="Eloe-Fadrosh E.A."/>
            <person name="Kyrpides N.C."/>
            <person name="Woyke T."/>
        </authorList>
    </citation>
    <scope>NUCLEOTIDE SEQUENCE</scope>
    <source>
        <strain evidence="1">GVMAG-M-3300027708-20</strain>
    </source>
</reference>
<dbReference type="AlphaFoldDB" id="A0A6C0JEP9"/>
<proteinExistence type="predicted"/>